<keyword evidence="3" id="KW-1185">Reference proteome</keyword>
<feature type="non-terminal residue" evidence="2">
    <location>
        <position position="1"/>
    </location>
</feature>
<sequence>AAKKGEDVAAKSTKAPLSPKIQWDHFKKHRKAGIEATTVFARIAGTEAWFEVGDVSAAPPGAVAGAVQVQKRLILEHAVRVHPQLLPKARELEAGYAVGSTTQPLQKVEPIDAAEAGFEGRADASGRYGKSQAEILEREASSLQAASKPAGGKGKGGFPGGGTGPAARKGPAGAGRGD</sequence>
<name>A0A0M0JI70_9EUKA</name>
<reference evidence="3" key="1">
    <citation type="journal article" date="2015" name="PLoS Genet.">
        <title>Genome Sequence and Transcriptome Analyses of Chrysochromulina tobin: Metabolic Tools for Enhanced Algal Fitness in the Prominent Order Prymnesiales (Haptophyceae).</title>
        <authorList>
            <person name="Hovde B.T."/>
            <person name="Deodato C.R."/>
            <person name="Hunsperger H.M."/>
            <person name="Ryken S.A."/>
            <person name="Yost W."/>
            <person name="Jha R.K."/>
            <person name="Patterson J."/>
            <person name="Monnat R.J. Jr."/>
            <person name="Barlow S.B."/>
            <person name="Starkenburg S.R."/>
            <person name="Cattolico R.A."/>
        </authorList>
    </citation>
    <scope>NUCLEOTIDE SEQUENCE</scope>
    <source>
        <strain evidence="3">CCMP291</strain>
    </source>
</reference>
<feature type="compositionally biased region" description="Gly residues" evidence="1">
    <location>
        <begin position="151"/>
        <end position="164"/>
    </location>
</feature>
<protein>
    <submittedName>
        <fullName evidence="2">Uncharacterized protein</fullName>
    </submittedName>
</protein>
<comment type="caution">
    <text evidence="2">The sequence shown here is derived from an EMBL/GenBank/DDBJ whole genome shotgun (WGS) entry which is preliminary data.</text>
</comment>
<accession>A0A0M0JI70</accession>
<organism evidence="2 3">
    <name type="scientific">Chrysochromulina tobinii</name>
    <dbReference type="NCBI Taxonomy" id="1460289"/>
    <lineage>
        <taxon>Eukaryota</taxon>
        <taxon>Haptista</taxon>
        <taxon>Haptophyta</taxon>
        <taxon>Prymnesiophyceae</taxon>
        <taxon>Prymnesiales</taxon>
        <taxon>Chrysochromulinaceae</taxon>
        <taxon>Chrysochromulina</taxon>
    </lineage>
</organism>
<gene>
    <name evidence="2" type="ORF">Ctob_004009</name>
</gene>
<feature type="region of interest" description="Disordered" evidence="1">
    <location>
        <begin position="139"/>
        <end position="178"/>
    </location>
</feature>
<dbReference type="Pfam" id="PF20133">
    <property type="entry name" value="HHL1-like"/>
    <property type="match status" value="1"/>
</dbReference>
<evidence type="ECO:0000313" key="3">
    <source>
        <dbReference type="Proteomes" id="UP000037460"/>
    </source>
</evidence>
<dbReference type="InterPro" id="IPR045388">
    <property type="entry name" value="HHL1-like"/>
</dbReference>
<evidence type="ECO:0000256" key="1">
    <source>
        <dbReference type="SAM" id="MobiDB-lite"/>
    </source>
</evidence>
<dbReference type="EMBL" id="JWZX01002884">
    <property type="protein sequence ID" value="KOO26175.1"/>
    <property type="molecule type" value="Genomic_DNA"/>
</dbReference>
<dbReference type="AlphaFoldDB" id="A0A0M0JI70"/>
<dbReference type="Proteomes" id="UP000037460">
    <property type="component" value="Unassembled WGS sequence"/>
</dbReference>
<proteinExistence type="predicted"/>
<evidence type="ECO:0000313" key="2">
    <source>
        <dbReference type="EMBL" id="KOO26175.1"/>
    </source>
</evidence>